<evidence type="ECO:0000313" key="3">
    <source>
        <dbReference type="EMBL" id="GAG04868.1"/>
    </source>
</evidence>
<comment type="caution">
    <text evidence="3">The sequence shown here is derived from an EMBL/GenBank/DDBJ whole genome shotgun (WGS) entry which is preliminary data.</text>
</comment>
<reference evidence="3" key="1">
    <citation type="journal article" date="2014" name="Front. Microbiol.">
        <title>High frequency of phylogenetically diverse reductive dehalogenase-homologous genes in deep subseafloor sedimentary metagenomes.</title>
        <authorList>
            <person name="Kawai M."/>
            <person name="Futagami T."/>
            <person name="Toyoda A."/>
            <person name="Takaki Y."/>
            <person name="Nishi S."/>
            <person name="Hori S."/>
            <person name="Arai W."/>
            <person name="Tsubouchi T."/>
            <person name="Morono Y."/>
            <person name="Uchiyama I."/>
            <person name="Ito T."/>
            <person name="Fujiyama A."/>
            <person name="Inagaki F."/>
            <person name="Takami H."/>
        </authorList>
    </citation>
    <scope>NUCLEOTIDE SEQUENCE</scope>
    <source>
        <strain evidence="3">Expedition CK06-06</strain>
    </source>
</reference>
<feature type="transmembrane region" description="Helical" evidence="1">
    <location>
        <begin position="45"/>
        <end position="63"/>
    </location>
</feature>
<dbReference type="PROSITE" id="PS51012">
    <property type="entry name" value="ABC_TM2"/>
    <property type="match status" value="1"/>
</dbReference>
<evidence type="ECO:0000259" key="2">
    <source>
        <dbReference type="PROSITE" id="PS51012"/>
    </source>
</evidence>
<dbReference type="AlphaFoldDB" id="X0UX32"/>
<organism evidence="3">
    <name type="scientific">marine sediment metagenome</name>
    <dbReference type="NCBI Taxonomy" id="412755"/>
    <lineage>
        <taxon>unclassified sequences</taxon>
        <taxon>metagenomes</taxon>
        <taxon>ecological metagenomes</taxon>
    </lineage>
</organism>
<gene>
    <name evidence="3" type="ORF">S01H1_32652</name>
</gene>
<keyword evidence="1" id="KW-0812">Transmembrane</keyword>
<feature type="domain" description="ABC transmembrane type-2" evidence="2">
    <location>
        <begin position="1"/>
        <end position="66"/>
    </location>
</feature>
<accession>X0UX32</accession>
<evidence type="ECO:0000256" key="1">
    <source>
        <dbReference type="SAM" id="Phobius"/>
    </source>
</evidence>
<feature type="non-terminal residue" evidence="3">
    <location>
        <position position="1"/>
    </location>
</feature>
<dbReference type="InterPro" id="IPR047817">
    <property type="entry name" value="ABC2_TM_bact-type"/>
</dbReference>
<name>X0UX32_9ZZZZ</name>
<keyword evidence="1" id="KW-0472">Membrane</keyword>
<keyword evidence="1" id="KW-1133">Transmembrane helix</keyword>
<protein>
    <recommendedName>
        <fullName evidence="2">ABC transmembrane type-2 domain-containing protein</fullName>
    </recommendedName>
</protein>
<dbReference type="EMBL" id="BARS01020229">
    <property type="protein sequence ID" value="GAG04868.1"/>
    <property type="molecule type" value="Genomic_DNA"/>
</dbReference>
<proteinExistence type="predicted"/>
<sequence length="70" mass="8207">EWYFVPIDAMPIYLQFIAYILPLSHGDPLINGIITKGKSVFGFDFYVLLIVSMILVVFSFILFKRRKYEV</sequence>